<dbReference type="GO" id="GO:0016747">
    <property type="term" value="F:acyltransferase activity, transferring groups other than amino-acyl groups"/>
    <property type="evidence" value="ECO:0007669"/>
    <property type="project" value="InterPro"/>
</dbReference>
<dbReference type="InterPro" id="IPR016181">
    <property type="entry name" value="Acyl_CoA_acyltransferase"/>
</dbReference>
<feature type="domain" description="N-acetyltransferase" evidence="1">
    <location>
        <begin position="1"/>
        <end position="121"/>
    </location>
</feature>
<evidence type="ECO:0000259" key="1">
    <source>
        <dbReference type="PROSITE" id="PS51186"/>
    </source>
</evidence>
<dbReference type="CDD" id="cd04301">
    <property type="entry name" value="NAT_SF"/>
    <property type="match status" value="1"/>
</dbReference>
<dbReference type="AlphaFoldDB" id="A0A3E0U8D6"/>
<gene>
    <name evidence="2" type="ORF">DXX94_18350</name>
</gene>
<sequence length="121" mass="13766">MESHLKKAGIEMSDEQHVARIHEHFNDSFLIKLGHSTVGLIKLGVENGSLHIRQFQILPEYQNKGIGDKVLLVCKRKASEQGRSLTLNVLLDNPAKQLYLRHGFVIEQSDSLQNFMRFTSP</sequence>
<comment type="caution">
    <text evidence="2">The sequence shown here is derived from an EMBL/GenBank/DDBJ whole genome shotgun (WGS) entry which is preliminary data.</text>
</comment>
<dbReference type="SUPFAM" id="SSF55729">
    <property type="entry name" value="Acyl-CoA N-acyltransferases (Nat)"/>
    <property type="match status" value="1"/>
</dbReference>
<dbReference type="Proteomes" id="UP000256899">
    <property type="component" value="Unassembled WGS sequence"/>
</dbReference>
<accession>A0A3E0U8D6</accession>
<name>A0A3E0U8D6_9GAMM</name>
<dbReference type="PROSITE" id="PS51186">
    <property type="entry name" value="GNAT"/>
    <property type="match status" value="1"/>
</dbReference>
<dbReference type="Gene3D" id="3.40.630.30">
    <property type="match status" value="1"/>
</dbReference>
<reference evidence="3" key="1">
    <citation type="submission" date="2018-08" db="EMBL/GenBank/DDBJ databases">
        <title>Thalassotalea euphylliae genome.</title>
        <authorList>
            <person name="Summers S."/>
            <person name="Rice S.A."/>
            <person name="Freckelton M.L."/>
            <person name="Nedved B.T."/>
            <person name="Hadfield M.G."/>
        </authorList>
    </citation>
    <scope>NUCLEOTIDE SEQUENCE [LARGE SCALE GENOMIC DNA]</scope>
    <source>
        <strain evidence="3">H3</strain>
    </source>
</reference>
<protein>
    <submittedName>
        <fullName evidence="2">N-acetyltransferase</fullName>
    </submittedName>
</protein>
<organism evidence="2 3">
    <name type="scientific">Thalassotalea euphylliae</name>
    <dbReference type="NCBI Taxonomy" id="1655234"/>
    <lineage>
        <taxon>Bacteria</taxon>
        <taxon>Pseudomonadati</taxon>
        <taxon>Pseudomonadota</taxon>
        <taxon>Gammaproteobacteria</taxon>
        <taxon>Alteromonadales</taxon>
        <taxon>Colwelliaceae</taxon>
        <taxon>Thalassotalea</taxon>
    </lineage>
</organism>
<keyword evidence="2" id="KW-0808">Transferase</keyword>
<evidence type="ECO:0000313" key="2">
    <source>
        <dbReference type="EMBL" id="REL32797.1"/>
    </source>
</evidence>
<evidence type="ECO:0000313" key="3">
    <source>
        <dbReference type="Proteomes" id="UP000256899"/>
    </source>
</evidence>
<dbReference type="EMBL" id="QUOT01000001">
    <property type="protein sequence ID" value="REL32797.1"/>
    <property type="molecule type" value="Genomic_DNA"/>
</dbReference>
<dbReference type="InterPro" id="IPR000182">
    <property type="entry name" value="GNAT_dom"/>
</dbReference>
<proteinExistence type="predicted"/>
<dbReference type="Pfam" id="PF13673">
    <property type="entry name" value="Acetyltransf_10"/>
    <property type="match status" value="1"/>
</dbReference>
<keyword evidence="3" id="KW-1185">Reference proteome</keyword>